<feature type="transmembrane region" description="Helical" evidence="2">
    <location>
        <begin position="65"/>
        <end position="92"/>
    </location>
</feature>
<gene>
    <name evidence="3" type="ORF">EV684_102127</name>
</gene>
<dbReference type="InterPro" id="IPR009937">
    <property type="entry name" value="Phage_holin_3_6"/>
</dbReference>
<organism evidence="3 4">
    <name type="scientific">Rubrivivax gelatinosus</name>
    <name type="common">Rhodocyclus gelatinosus</name>
    <name type="synonym">Rhodopseudomonas gelatinosa</name>
    <dbReference type="NCBI Taxonomy" id="28068"/>
    <lineage>
        <taxon>Bacteria</taxon>
        <taxon>Pseudomonadati</taxon>
        <taxon>Pseudomonadota</taxon>
        <taxon>Betaproteobacteria</taxon>
        <taxon>Burkholderiales</taxon>
        <taxon>Sphaerotilaceae</taxon>
        <taxon>Rubrivivax</taxon>
    </lineage>
</organism>
<dbReference type="RefSeq" id="WP_132644886.1">
    <property type="nucleotide sequence ID" value="NZ_CP181386.1"/>
</dbReference>
<feature type="transmembrane region" description="Helical" evidence="2">
    <location>
        <begin position="98"/>
        <end position="117"/>
    </location>
</feature>
<keyword evidence="2" id="KW-1133">Transmembrane helix</keyword>
<keyword evidence="2" id="KW-0812">Transmembrane</keyword>
<evidence type="ECO:0000313" key="4">
    <source>
        <dbReference type="Proteomes" id="UP000295106"/>
    </source>
</evidence>
<proteinExistence type="predicted"/>
<dbReference type="AlphaFoldDB" id="A0A4R2MI81"/>
<evidence type="ECO:0000256" key="1">
    <source>
        <dbReference type="SAM" id="MobiDB-lite"/>
    </source>
</evidence>
<dbReference type="Pfam" id="PF07332">
    <property type="entry name" value="Phage_holin_3_6"/>
    <property type="match status" value="1"/>
</dbReference>
<dbReference type="EMBL" id="SLXD01000002">
    <property type="protein sequence ID" value="TCP04374.1"/>
    <property type="molecule type" value="Genomic_DNA"/>
</dbReference>
<protein>
    <submittedName>
        <fullName evidence="3">Putative superfamily III holin-X</fullName>
    </submittedName>
</protein>
<accession>A0A4R2MI81</accession>
<evidence type="ECO:0000313" key="3">
    <source>
        <dbReference type="EMBL" id="TCP04374.1"/>
    </source>
</evidence>
<sequence length="158" mass="16383">MDDARSTPPGGDGGAAPGAAAPAPPPQGWLDTLQSVLQELPGLVSDRVELFSLELVRAGRALAQILMLVVAAAVLAVTAWLALWAGITVALLEAGLHWAAALAAVLALNLVAALLALRRIRRLVPLLRLPRTRRHLTLSPGASVRHANEAAADERAAA</sequence>
<keyword evidence="2" id="KW-0472">Membrane</keyword>
<feature type="region of interest" description="Disordered" evidence="1">
    <location>
        <begin position="1"/>
        <end position="23"/>
    </location>
</feature>
<dbReference type="Proteomes" id="UP000295106">
    <property type="component" value="Unassembled WGS sequence"/>
</dbReference>
<evidence type="ECO:0000256" key="2">
    <source>
        <dbReference type="SAM" id="Phobius"/>
    </source>
</evidence>
<dbReference type="GeneID" id="99685086"/>
<reference evidence="3 4" key="1">
    <citation type="submission" date="2019-03" db="EMBL/GenBank/DDBJ databases">
        <title>Genomic Encyclopedia of Type Strains, Phase IV (KMG-IV): sequencing the most valuable type-strain genomes for metagenomic binning, comparative biology and taxonomic classification.</title>
        <authorList>
            <person name="Goeker M."/>
        </authorList>
    </citation>
    <scope>NUCLEOTIDE SEQUENCE [LARGE SCALE GENOMIC DNA]</scope>
    <source>
        <strain evidence="3 4">DSM 1709</strain>
    </source>
</reference>
<dbReference type="OrthoDB" id="9157455at2"/>
<name>A0A4R2MI81_RUBGE</name>
<comment type="caution">
    <text evidence="3">The sequence shown here is derived from an EMBL/GenBank/DDBJ whole genome shotgun (WGS) entry which is preliminary data.</text>
</comment>